<dbReference type="Gene3D" id="3.40.50.300">
    <property type="entry name" value="P-loop containing nucleotide triphosphate hydrolases"/>
    <property type="match status" value="2"/>
</dbReference>
<feature type="domain" description="UvrD-like helicase ATP-binding" evidence="7">
    <location>
        <begin position="15"/>
        <end position="288"/>
    </location>
</feature>
<dbReference type="InterPro" id="IPR027417">
    <property type="entry name" value="P-loop_NTPase"/>
</dbReference>
<proteinExistence type="predicted"/>
<evidence type="ECO:0000256" key="5">
    <source>
        <dbReference type="ARBA" id="ARBA00034923"/>
    </source>
</evidence>
<dbReference type="Pfam" id="PF00580">
    <property type="entry name" value="UvrD-helicase"/>
    <property type="match status" value="1"/>
</dbReference>
<dbReference type="EMBL" id="JBJDOT010000043">
    <property type="protein sequence ID" value="MFK3866317.1"/>
    <property type="molecule type" value="Genomic_DNA"/>
</dbReference>
<evidence type="ECO:0000259" key="7">
    <source>
        <dbReference type="PROSITE" id="PS51198"/>
    </source>
</evidence>
<evidence type="ECO:0000256" key="3">
    <source>
        <dbReference type="ARBA" id="ARBA00022806"/>
    </source>
</evidence>
<evidence type="ECO:0000313" key="8">
    <source>
        <dbReference type="EMBL" id="MFK3866317.1"/>
    </source>
</evidence>
<gene>
    <name evidence="8" type="ORF">ACI2JU_20935</name>
</gene>
<name>A0ABW8L2S1_9GAMM</name>
<evidence type="ECO:0000256" key="4">
    <source>
        <dbReference type="ARBA" id="ARBA00022840"/>
    </source>
</evidence>
<dbReference type="SUPFAM" id="SSF52540">
    <property type="entry name" value="P-loop containing nucleoside triphosphate hydrolases"/>
    <property type="match status" value="1"/>
</dbReference>
<dbReference type="PANTHER" id="PTHR11070:SF2">
    <property type="entry name" value="ATP-DEPENDENT DNA HELICASE SRS2"/>
    <property type="match status" value="1"/>
</dbReference>
<dbReference type="PROSITE" id="PS51198">
    <property type="entry name" value="UVRD_HELICASE_ATP_BIND"/>
    <property type="match status" value="1"/>
</dbReference>
<evidence type="ECO:0000256" key="6">
    <source>
        <dbReference type="PROSITE-ProRule" id="PRU00560"/>
    </source>
</evidence>
<keyword evidence="1 6" id="KW-0547">Nucleotide-binding</keyword>
<keyword evidence="4 6" id="KW-0067">ATP-binding</keyword>
<dbReference type="RefSeq" id="WP_404676416.1">
    <property type="nucleotide sequence ID" value="NZ_JBJDOT010000043.1"/>
</dbReference>
<evidence type="ECO:0000256" key="1">
    <source>
        <dbReference type="ARBA" id="ARBA00022741"/>
    </source>
</evidence>
<evidence type="ECO:0000313" key="9">
    <source>
        <dbReference type="Proteomes" id="UP001620262"/>
    </source>
</evidence>
<sequence length="624" mass="70721">MTDINEDNFPPHFDDVDKDIYHFLNLDSPSSFLLFAGAGSGKTRTLVNVLEHVKKHDLNRIIDTGSRIAVITYTNAACNEIKHRLQFDPAFSVSTIHSFAWDLIKPFTEDIREFLRQRLADQISELQEKIYKVRDKNGKTAVKNAKSRDSKQRRLEQIDRITDFSYSPTAGKPERDALNHVEVIAMASEFIVSSALMQTLLTNKFPILLIDESQDTDKNLMNALIAAQQNNQNKFALGLFGDMMQRIYGGGKEDLDTGLPSDWKRPAKLINYRCPKRVVTLINNIRVDIDDMQQEPSKSSLEGIVRLFIVNAQQKDKHQIEASIRASMRDITNDEMWVDAESVKCLTLEHAMAADRGGFAEFFGPLASNSDLRDSVLNGTSQELKFIINLVLPLVEAIVSDKHFEITRLIKLGSTMMSSSNTDFVREPIKCIKKVDTSIEKFKFKLINEELTLREVIEYFSRSGLLDVPERLNTHMDTDISSFSEEEREELEKEYIAWGLALRAKMPSVKSYSNYINESSGFATHQGVKGLEFDRVMAVLDDDSAGGFLFKYEKLLGAEPLSSTDMKNEADGKDSTPLRTRRLFYVICSRAEKSLAIVAYTNNPEAVKANAIQSWFKDNEVVML</sequence>
<dbReference type="InterPro" id="IPR014016">
    <property type="entry name" value="UvrD-like_ATP-bd"/>
</dbReference>
<organism evidence="8 9">
    <name type="scientific">Pseudoalteromonas rhizosphaerae</name>
    <dbReference type="NCBI Taxonomy" id="2518973"/>
    <lineage>
        <taxon>Bacteria</taxon>
        <taxon>Pseudomonadati</taxon>
        <taxon>Pseudomonadota</taxon>
        <taxon>Gammaproteobacteria</taxon>
        <taxon>Alteromonadales</taxon>
        <taxon>Pseudoalteromonadaceae</taxon>
        <taxon>Pseudoalteromonas</taxon>
    </lineage>
</organism>
<dbReference type="Proteomes" id="UP001620262">
    <property type="component" value="Unassembled WGS sequence"/>
</dbReference>
<protein>
    <recommendedName>
        <fullName evidence="5">DNA 3'-5' helicase II</fullName>
    </recommendedName>
</protein>
<accession>A0ABW8L2S1</accession>
<feature type="binding site" evidence="6">
    <location>
        <begin position="36"/>
        <end position="43"/>
    </location>
    <ligand>
        <name>ATP</name>
        <dbReference type="ChEBI" id="CHEBI:30616"/>
    </ligand>
</feature>
<keyword evidence="3 6" id="KW-0347">Helicase</keyword>
<comment type="caution">
    <text evidence="8">The sequence shown here is derived from an EMBL/GenBank/DDBJ whole genome shotgun (WGS) entry which is preliminary data.</text>
</comment>
<keyword evidence="2 6" id="KW-0378">Hydrolase</keyword>
<keyword evidence="9" id="KW-1185">Reference proteome</keyword>
<dbReference type="InterPro" id="IPR000212">
    <property type="entry name" value="DNA_helicase_UvrD/REP"/>
</dbReference>
<evidence type="ECO:0000256" key="2">
    <source>
        <dbReference type="ARBA" id="ARBA00022801"/>
    </source>
</evidence>
<dbReference type="PANTHER" id="PTHR11070">
    <property type="entry name" value="UVRD / RECB / PCRA DNA HELICASE FAMILY MEMBER"/>
    <property type="match status" value="1"/>
</dbReference>
<reference evidence="8 9" key="1">
    <citation type="submission" date="2024-11" db="EMBL/GenBank/DDBJ databases">
        <title>The Natural Products Discovery Center: Release of the First 8490 Sequenced Strains for Exploring Actinobacteria Biosynthetic Diversity.</title>
        <authorList>
            <person name="Kalkreuter E."/>
            <person name="Kautsar S.A."/>
            <person name="Yang D."/>
            <person name="Bader C.D."/>
            <person name="Teijaro C.N."/>
            <person name="Fluegel L."/>
            <person name="Davis C.M."/>
            <person name="Simpson J.R."/>
            <person name="Lauterbach L."/>
            <person name="Steele A.D."/>
            <person name="Gui C."/>
            <person name="Meng S."/>
            <person name="Li G."/>
            <person name="Viehrig K."/>
            <person name="Ye F."/>
            <person name="Su P."/>
            <person name="Kiefer A.F."/>
            <person name="Nichols A."/>
            <person name="Cepeda A.J."/>
            <person name="Yan W."/>
            <person name="Fan B."/>
            <person name="Jiang Y."/>
            <person name="Adhikari A."/>
            <person name="Zheng C.-J."/>
            <person name="Schuster L."/>
            <person name="Cowan T.M."/>
            <person name="Smanski M.J."/>
            <person name="Chevrette M.G."/>
            <person name="De Carvalho L.P.S."/>
            <person name="Shen B."/>
        </authorList>
    </citation>
    <scope>NUCLEOTIDE SEQUENCE [LARGE SCALE GENOMIC DNA]</scope>
    <source>
        <strain evidence="8 9">NPDC078403</strain>
    </source>
</reference>